<accession>A0ABV7XQ23</accession>
<dbReference type="InterPro" id="IPR002575">
    <property type="entry name" value="Aminoglycoside_PTrfase"/>
</dbReference>
<feature type="domain" description="Aminoglycoside phosphotransferase" evidence="1">
    <location>
        <begin position="26"/>
        <end position="253"/>
    </location>
</feature>
<organism evidence="2 3">
    <name type="scientific">Chryseobacterium tructae</name>
    <dbReference type="NCBI Taxonomy" id="1037380"/>
    <lineage>
        <taxon>Bacteria</taxon>
        <taxon>Pseudomonadati</taxon>
        <taxon>Bacteroidota</taxon>
        <taxon>Flavobacteriia</taxon>
        <taxon>Flavobacteriales</taxon>
        <taxon>Weeksellaceae</taxon>
        <taxon>Chryseobacterium group</taxon>
        <taxon>Chryseobacterium</taxon>
    </lineage>
</organism>
<dbReference type="SUPFAM" id="SSF56112">
    <property type="entry name" value="Protein kinase-like (PK-like)"/>
    <property type="match status" value="1"/>
</dbReference>
<evidence type="ECO:0000259" key="1">
    <source>
        <dbReference type="Pfam" id="PF01636"/>
    </source>
</evidence>
<evidence type="ECO:0000313" key="3">
    <source>
        <dbReference type="Proteomes" id="UP001595735"/>
    </source>
</evidence>
<evidence type="ECO:0000313" key="2">
    <source>
        <dbReference type="EMBL" id="MFC3754617.1"/>
    </source>
</evidence>
<protein>
    <submittedName>
        <fullName evidence="2">Phosphotransferase enzyme family protein</fullName>
    </submittedName>
</protein>
<name>A0ABV7XQ23_9FLAO</name>
<reference evidence="3" key="1">
    <citation type="journal article" date="2019" name="Int. J. Syst. Evol. Microbiol.">
        <title>The Global Catalogue of Microorganisms (GCM) 10K type strain sequencing project: providing services to taxonomists for standard genome sequencing and annotation.</title>
        <authorList>
            <consortium name="The Broad Institute Genomics Platform"/>
            <consortium name="The Broad Institute Genome Sequencing Center for Infectious Disease"/>
            <person name="Wu L."/>
            <person name="Ma J."/>
        </authorList>
    </citation>
    <scope>NUCLEOTIDE SEQUENCE [LARGE SCALE GENOMIC DNA]</scope>
    <source>
        <strain evidence="3">CECT 7798</strain>
    </source>
</reference>
<proteinExistence type="predicted"/>
<dbReference type="Pfam" id="PF01636">
    <property type="entry name" value="APH"/>
    <property type="match status" value="1"/>
</dbReference>
<gene>
    <name evidence="2" type="ORF">ACFONJ_01350</name>
</gene>
<dbReference type="Proteomes" id="UP001595735">
    <property type="component" value="Unassembled WGS sequence"/>
</dbReference>
<dbReference type="InterPro" id="IPR051678">
    <property type="entry name" value="AGP_Transferase"/>
</dbReference>
<dbReference type="PANTHER" id="PTHR21310:SF15">
    <property type="entry name" value="AMINOGLYCOSIDE PHOSPHOTRANSFERASE DOMAIN-CONTAINING PROTEIN"/>
    <property type="match status" value="1"/>
</dbReference>
<keyword evidence="3" id="KW-1185">Reference proteome</keyword>
<comment type="caution">
    <text evidence="2">The sequence shown here is derived from an EMBL/GenBank/DDBJ whole genome shotgun (WGS) entry which is preliminary data.</text>
</comment>
<sequence length="324" mass="38292">MIQIEKLKEVINHYYPIVVTDITSMEPGWAALAYKVYADDGKMFFLKVYDKNRSSIASILDRVPVYLFFIGWLNSDAFLEGKISKLVNTKDDHIKVEDENYLYIIMEYIEGYTVGERNLTQEQIKELAEIIGRLHTIVPPKSPYMESITERFEYSWLNTFRFSLTTQFRLLNQDIQNIVEPYLVSLIDQIEELEHQGEPLSKSEFSFVFCHTDIHNWNIIANESNIYLIDWEGIKYAPAEADLFGLYNESYFSEFLKYYQKIHPSYQMNMELLRYYMISRHMTDLWEGIEQLQFDTLSSDEYNQQLEGLKDVCEENAAFINSVQ</sequence>
<dbReference type="RefSeq" id="WP_378169443.1">
    <property type="nucleotide sequence ID" value="NZ_JBHRYO010000001.1"/>
</dbReference>
<dbReference type="Gene3D" id="1.10.510.10">
    <property type="entry name" value="Transferase(Phosphotransferase) domain 1"/>
    <property type="match status" value="1"/>
</dbReference>
<dbReference type="Gene3D" id="3.30.200.20">
    <property type="entry name" value="Phosphorylase Kinase, domain 1"/>
    <property type="match status" value="1"/>
</dbReference>
<dbReference type="PANTHER" id="PTHR21310">
    <property type="entry name" value="AMINOGLYCOSIDE PHOSPHOTRANSFERASE-RELATED-RELATED"/>
    <property type="match status" value="1"/>
</dbReference>
<dbReference type="EMBL" id="JBHRYO010000001">
    <property type="protein sequence ID" value="MFC3754617.1"/>
    <property type="molecule type" value="Genomic_DNA"/>
</dbReference>
<dbReference type="Gene3D" id="1.20.58.840">
    <property type="match status" value="1"/>
</dbReference>
<dbReference type="InterPro" id="IPR011009">
    <property type="entry name" value="Kinase-like_dom_sf"/>
</dbReference>